<dbReference type="InterPro" id="IPR004360">
    <property type="entry name" value="Glyas_Fos-R_dOase_dom"/>
</dbReference>
<proteinExistence type="predicted"/>
<evidence type="ECO:0000313" key="2">
    <source>
        <dbReference type="EMBL" id="GIO45312.1"/>
    </source>
</evidence>
<name>A0A920CQI4_9BACL</name>
<dbReference type="Pfam" id="PF00903">
    <property type="entry name" value="Glyoxalase"/>
    <property type="match status" value="1"/>
</dbReference>
<accession>A0A920CQI4</accession>
<comment type="caution">
    <text evidence="2">The sequence shown here is derived from an EMBL/GenBank/DDBJ whole genome shotgun (WGS) entry which is preliminary data.</text>
</comment>
<evidence type="ECO:0000259" key="1">
    <source>
        <dbReference type="PROSITE" id="PS51819"/>
    </source>
</evidence>
<dbReference type="EMBL" id="BORT01000001">
    <property type="protein sequence ID" value="GIO45312.1"/>
    <property type="molecule type" value="Genomic_DNA"/>
</dbReference>
<protein>
    <recommendedName>
        <fullName evidence="1">VOC domain-containing protein</fullName>
    </recommendedName>
</protein>
<sequence length="226" mass="25288">MKLEEVILQTNQPDAIKQFYGTLLGLDVYEDSLSGISFRTGSSRLSFTKASAEEKAYYHIAFAIPSNKSEEAKQWVKEKGVALYSKDGKDEFFFENWNATAFYFYDPDGNLIEFIAHHTVDHAVDEGFGPEHLLRISEIGLPVEDVPEAVRNLIGTFQLNEWGGDGQQFAPLGDAGGALIVVNKNRPWFPDGRLPGTFATDVVIRHSDSAHLRLQNDLYQLSTSKK</sequence>
<dbReference type="CDD" id="cd06587">
    <property type="entry name" value="VOC"/>
    <property type="match status" value="1"/>
</dbReference>
<dbReference type="Gene3D" id="3.10.180.10">
    <property type="entry name" value="2,3-Dihydroxybiphenyl 1,2-Dioxygenase, domain 1"/>
    <property type="match status" value="1"/>
</dbReference>
<keyword evidence="3" id="KW-1185">Reference proteome</keyword>
<reference evidence="2 3" key="1">
    <citation type="submission" date="2021-03" db="EMBL/GenBank/DDBJ databases">
        <title>Antimicrobial resistance genes in bacteria isolated from Japanese honey, and their potential for conferring macrolide and lincosamide resistance in the American foulbrood pathogen Paenibacillus larvae.</title>
        <authorList>
            <person name="Okamoto M."/>
            <person name="Kumagai M."/>
            <person name="Kanamori H."/>
            <person name="Takamatsu D."/>
        </authorList>
    </citation>
    <scope>NUCLEOTIDE SEQUENCE [LARGE SCALE GENOMIC DNA]</scope>
    <source>
        <strain evidence="2 3">J34TS1</strain>
    </source>
</reference>
<dbReference type="Proteomes" id="UP000682811">
    <property type="component" value="Unassembled WGS sequence"/>
</dbReference>
<gene>
    <name evidence="2" type="ORF">J34TS1_00770</name>
</gene>
<dbReference type="AlphaFoldDB" id="A0A920CQI4"/>
<dbReference type="InterPro" id="IPR037523">
    <property type="entry name" value="VOC_core"/>
</dbReference>
<evidence type="ECO:0000313" key="3">
    <source>
        <dbReference type="Proteomes" id="UP000682811"/>
    </source>
</evidence>
<dbReference type="PROSITE" id="PS51819">
    <property type="entry name" value="VOC"/>
    <property type="match status" value="1"/>
</dbReference>
<dbReference type="RefSeq" id="WP_212976529.1">
    <property type="nucleotide sequence ID" value="NZ_AP025343.1"/>
</dbReference>
<dbReference type="SUPFAM" id="SSF54593">
    <property type="entry name" value="Glyoxalase/Bleomycin resistance protein/Dihydroxybiphenyl dioxygenase"/>
    <property type="match status" value="1"/>
</dbReference>
<dbReference type="InterPro" id="IPR029068">
    <property type="entry name" value="Glyas_Bleomycin-R_OHBP_Dase"/>
</dbReference>
<organism evidence="2 3">
    <name type="scientific">Paenibacillus azoreducens</name>
    <dbReference type="NCBI Taxonomy" id="116718"/>
    <lineage>
        <taxon>Bacteria</taxon>
        <taxon>Bacillati</taxon>
        <taxon>Bacillota</taxon>
        <taxon>Bacilli</taxon>
        <taxon>Bacillales</taxon>
        <taxon>Paenibacillaceae</taxon>
        <taxon>Paenibacillus</taxon>
    </lineage>
</organism>
<feature type="domain" description="VOC" evidence="1">
    <location>
        <begin position="2"/>
        <end position="117"/>
    </location>
</feature>